<feature type="transmembrane region" description="Helical" evidence="8">
    <location>
        <begin position="183"/>
        <end position="203"/>
    </location>
</feature>
<evidence type="ECO:0000256" key="1">
    <source>
        <dbReference type="ARBA" id="ARBA00004651"/>
    </source>
</evidence>
<keyword evidence="5 8" id="KW-0812">Transmembrane</keyword>
<evidence type="ECO:0000256" key="2">
    <source>
        <dbReference type="ARBA" id="ARBA00010145"/>
    </source>
</evidence>
<feature type="transmembrane region" description="Helical" evidence="8">
    <location>
        <begin position="117"/>
        <end position="139"/>
    </location>
</feature>
<dbReference type="PANTHER" id="PTHR36838:SF3">
    <property type="entry name" value="TRANSPORTER AUXIN EFFLUX CARRIER EC FAMILY"/>
    <property type="match status" value="1"/>
</dbReference>
<feature type="transmembrane region" description="Helical" evidence="8">
    <location>
        <begin position="246"/>
        <end position="266"/>
    </location>
</feature>
<proteinExistence type="inferred from homology"/>
<evidence type="ECO:0000256" key="6">
    <source>
        <dbReference type="ARBA" id="ARBA00022989"/>
    </source>
</evidence>
<feature type="transmembrane region" description="Helical" evidence="8">
    <location>
        <begin position="278"/>
        <end position="298"/>
    </location>
</feature>
<sequence length="302" mass="33212">MGIMILLGVLTALRVEITSDLKAGLMFIILNIAVPSIILNGVFNTEITSHILNQVILIFMISIMYHLAGLLVAWLLARLFGFQSLFAKKMTILAALGNSGFIGIPLCATIFGPIGGLLAAIFDAALDLIIFSVVIYMLQSNGRFQMKHLKALINPPLLAITFGLIAASTGIEAPNIVKQLTEMLSSIAGPLAMLYIGMLIPPLIKKRGFTIFPQLWFPITLRLLLIPILVIIIITNSPLNELTRNLIIILSSMPTFMLVTVIFSKYTQDEETAIITTIYSTILCLLTIPLISFFSSWWESFV</sequence>
<gene>
    <name evidence="9" type="ORF">JOC48_002807</name>
</gene>
<keyword evidence="3" id="KW-0813">Transport</keyword>
<accession>A0ABS2N2E0</accession>
<keyword evidence="7 8" id="KW-0472">Membrane</keyword>
<keyword evidence="4" id="KW-1003">Cell membrane</keyword>
<evidence type="ECO:0000256" key="3">
    <source>
        <dbReference type="ARBA" id="ARBA00022448"/>
    </source>
</evidence>
<evidence type="ECO:0000313" key="9">
    <source>
        <dbReference type="EMBL" id="MBM7572304.1"/>
    </source>
</evidence>
<feature type="transmembrane region" description="Helical" evidence="8">
    <location>
        <begin position="92"/>
        <end position="111"/>
    </location>
</feature>
<evidence type="ECO:0000256" key="5">
    <source>
        <dbReference type="ARBA" id="ARBA00022692"/>
    </source>
</evidence>
<name>A0ABS2N2E0_9BACI</name>
<comment type="caution">
    <text evidence="9">The sequence shown here is derived from an EMBL/GenBank/DDBJ whole genome shotgun (WGS) entry which is preliminary data.</text>
</comment>
<dbReference type="EMBL" id="JAFBDR010000016">
    <property type="protein sequence ID" value="MBM7572304.1"/>
    <property type="molecule type" value="Genomic_DNA"/>
</dbReference>
<evidence type="ECO:0000256" key="8">
    <source>
        <dbReference type="SAM" id="Phobius"/>
    </source>
</evidence>
<reference evidence="9 10" key="1">
    <citation type="submission" date="2021-01" db="EMBL/GenBank/DDBJ databases">
        <title>Genomic Encyclopedia of Type Strains, Phase IV (KMG-IV): sequencing the most valuable type-strain genomes for metagenomic binning, comparative biology and taxonomic classification.</title>
        <authorList>
            <person name="Goeker M."/>
        </authorList>
    </citation>
    <scope>NUCLEOTIDE SEQUENCE [LARGE SCALE GENOMIC DNA]</scope>
    <source>
        <strain evidence="9 10">DSM 23711</strain>
    </source>
</reference>
<feature type="transmembrane region" description="Helical" evidence="8">
    <location>
        <begin position="215"/>
        <end position="234"/>
    </location>
</feature>
<dbReference type="InterPro" id="IPR038770">
    <property type="entry name" value="Na+/solute_symporter_sf"/>
</dbReference>
<feature type="transmembrane region" description="Helical" evidence="8">
    <location>
        <begin position="21"/>
        <end position="43"/>
    </location>
</feature>
<evidence type="ECO:0000313" key="10">
    <source>
        <dbReference type="Proteomes" id="UP001296943"/>
    </source>
</evidence>
<evidence type="ECO:0000256" key="7">
    <source>
        <dbReference type="ARBA" id="ARBA00023136"/>
    </source>
</evidence>
<feature type="transmembrane region" description="Helical" evidence="8">
    <location>
        <begin position="151"/>
        <end position="171"/>
    </location>
</feature>
<comment type="subcellular location">
    <subcellularLocation>
        <location evidence="1">Cell membrane</location>
        <topology evidence="1">Multi-pass membrane protein</topology>
    </subcellularLocation>
</comment>
<dbReference type="InterPro" id="IPR004776">
    <property type="entry name" value="Mem_transp_PIN-like"/>
</dbReference>
<protein>
    <submittedName>
        <fullName evidence="9">Permease</fullName>
    </submittedName>
</protein>
<evidence type="ECO:0000256" key="4">
    <source>
        <dbReference type="ARBA" id="ARBA00022475"/>
    </source>
</evidence>
<comment type="similarity">
    <text evidence="2">Belongs to the auxin efflux carrier (TC 2.A.69) family.</text>
</comment>
<feature type="transmembrane region" description="Helical" evidence="8">
    <location>
        <begin position="55"/>
        <end position="80"/>
    </location>
</feature>
<dbReference type="Gene3D" id="1.20.1530.20">
    <property type="match status" value="1"/>
</dbReference>
<dbReference type="Pfam" id="PF03547">
    <property type="entry name" value="Mem_trans"/>
    <property type="match status" value="2"/>
</dbReference>
<keyword evidence="10" id="KW-1185">Reference proteome</keyword>
<dbReference type="PANTHER" id="PTHR36838">
    <property type="entry name" value="AUXIN EFFLUX CARRIER FAMILY PROTEIN"/>
    <property type="match status" value="1"/>
</dbReference>
<keyword evidence="6 8" id="KW-1133">Transmembrane helix</keyword>
<dbReference type="Proteomes" id="UP001296943">
    <property type="component" value="Unassembled WGS sequence"/>
</dbReference>
<organism evidence="9 10">
    <name type="scientific">Aquibacillus albus</name>
    <dbReference type="NCBI Taxonomy" id="1168171"/>
    <lineage>
        <taxon>Bacteria</taxon>
        <taxon>Bacillati</taxon>
        <taxon>Bacillota</taxon>
        <taxon>Bacilli</taxon>
        <taxon>Bacillales</taxon>
        <taxon>Bacillaceae</taxon>
        <taxon>Aquibacillus</taxon>
    </lineage>
</organism>